<reference evidence="2" key="1">
    <citation type="submission" date="2025-08" db="UniProtKB">
        <authorList>
            <consortium name="Ensembl"/>
        </authorList>
    </citation>
    <scope>IDENTIFICATION</scope>
</reference>
<evidence type="ECO:0000313" key="2">
    <source>
        <dbReference type="Ensembl" id="ENSAPOP00000028719.1"/>
    </source>
</evidence>
<protein>
    <submittedName>
        <fullName evidence="2">Uncharacterized protein</fullName>
    </submittedName>
</protein>
<feature type="region of interest" description="Disordered" evidence="1">
    <location>
        <begin position="41"/>
        <end position="69"/>
    </location>
</feature>
<sequence>TKCISSLLYAINSPVIAYLGTCAHPVGQSFKFIHSFIHGTGMSSHHQQAPNQSLKTTPHHNPSSTKLYI</sequence>
<name>A0A3Q1GH20_9TELE</name>
<evidence type="ECO:0000313" key="3">
    <source>
        <dbReference type="Proteomes" id="UP000257200"/>
    </source>
</evidence>
<keyword evidence="3" id="KW-1185">Reference proteome</keyword>
<dbReference type="Proteomes" id="UP000257200">
    <property type="component" value="Unplaced"/>
</dbReference>
<proteinExistence type="predicted"/>
<dbReference type="AlphaFoldDB" id="A0A3Q1GH20"/>
<dbReference type="Ensembl" id="ENSAPOT00000019161.1">
    <property type="protein sequence ID" value="ENSAPOP00000028719.1"/>
    <property type="gene ID" value="ENSAPOG00000014148.1"/>
</dbReference>
<evidence type="ECO:0000256" key="1">
    <source>
        <dbReference type="SAM" id="MobiDB-lite"/>
    </source>
</evidence>
<dbReference type="InParanoid" id="A0A3Q1GH20"/>
<reference evidence="2" key="2">
    <citation type="submission" date="2025-09" db="UniProtKB">
        <authorList>
            <consortium name="Ensembl"/>
        </authorList>
    </citation>
    <scope>IDENTIFICATION</scope>
</reference>
<organism evidence="2 3">
    <name type="scientific">Acanthochromis polyacanthus</name>
    <name type="common">spiny chromis</name>
    <dbReference type="NCBI Taxonomy" id="80966"/>
    <lineage>
        <taxon>Eukaryota</taxon>
        <taxon>Metazoa</taxon>
        <taxon>Chordata</taxon>
        <taxon>Craniata</taxon>
        <taxon>Vertebrata</taxon>
        <taxon>Euteleostomi</taxon>
        <taxon>Actinopterygii</taxon>
        <taxon>Neopterygii</taxon>
        <taxon>Teleostei</taxon>
        <taxon>Neoteleostei</taxon>
        <taxon>Acanthomorphata</taxon>
        <taxon>Ovalentaria</taxon>
        <taxon>Pomacentridae</taxon>
        <taxon>Acanthochromis</taxon>
    </lineage>
</organism>
<accession>A0A3Q1GH20</accession>